<feature type="domain" description="HTH crp-type" evidence="5">
    <location>
        <begin position="145"/>
        <end position="215"/>
    </location>
</feature>
<evidence type="ECO:0000256" key="3">
    <source>
        <dbReference type="ARBA" id="ARBA00023163"/>
    </source>
</evidence>
<evidence type="ECO:0000313" key="7">
    <source>
        <dbReference type="Proteomes" id="UP000219612"/>
    </source>
</evidence>
<dbReference type="RefSeq" id="WP_097324137.1">
    <property type="nucleotide sequence ID" value="NZ_OBDY01000016.1"/>
</dbReference>
<dbReference type="Pfam" id="PF00027">
    <property type="entry name" value="cNMP_binding"/>
    <property type="match status" value="1"/>
</dbReference>
<dbReference type="InterPro" id="IPR014710">
    <property type="entry name" value="RmlC-like_jellyroll"/>
</dbReference>
<dbReference type="OrthoDB" id="3578816at2"/>
<evidence type="ECO:0000259" key="5">
    <source>
        <dbReference type="PROSITE" id="PS51063"/>
    </source>
</evidence>
<dbReference type="GO" id="GO:0005829">
    <property type="term" value="C:cytosol"/>
    <property type="evidence" value="ECO:0007669"/>
    <property type="project" value="TreeGrafter"/>
</dbReference>
<dbReference type="EMBL" id="OBDY01000016">
    <property type="protein sequence ID" value="SNY55406.1"/>
    <property type="molecule type" value="Genomic_DNA"/>
</dbReference>
<name>A0A285J7U2_9ACTN</name>
<dbReference type="PROSITE" id="PS51063">
    <property type="entry name" value="HTH_CRP_2"/>
    <property type="match status" value="1"/>
</dbReference>
<keyword evidence="1" id="KW-0805">Transcription regulation</keyword>
<dbReference type="GO" id="GO:0016301">
    <property type="term" value="F:kinase activity"/>
    <property type="evidence" value="ECO:0007669"/>
    <property type="project" value="UniProtKB-KW"/>
</dbReference>
<dbReference type="AlphaFoldDB" id="A0A285J7U2"/>
<accession>A0A285J7U2</accession>
<dbReference type="SUPFAM" id="SSF51206">
    <property type="entry name" value="cAMP-binding domain-like"/>
    <property type="match status" value="1"/>
</dbReference>
<gene>
    <name evidence="6" type="ORF">SAMN05421748_116133</name>
</gene>
<proteinExistence type="predicted"/>
<dbReference type="CDD" id="cd00038">
    <property type="entry name" value="CAP_ED"/>
    <property type="match status" value="1"/>
</dbReference>
<keyword evidence="7" id="KW-1185">Reference proteome</keyword>
<keyword evidence="3" id="KW-0804">Transcription</keyword>
<dbReference type="SMART" id="SM00419">
    <property type="entry name" value="HTH_CRP"/>
    <property type="match status" value="1"/>
</dbReference>
<dbReference type="InterPro" id="IPR018490">
    <property type="entry name" value="cNMP-bd_dom_sf"/>
</dbReference>
<dbReference type="PROSITE" id="PS50042">
    <property type="entry name" value="CNMP_BINDING_3"/>
    <property type="match status" value="1"/>
</dbReference>
<dbReference type="SMART" id="SM00100">
    <property type="entry name" value="cNMP"/>
    <property type="match status" value="1"/>
</dbReference>
<dbReference type="InterPro" id="IPR036388">
    <property type="entry name" value="WH-like_DNA-bd_sf"/>
</dbReference>
<keyword evidence="6" id="KW-0808">Transferase</keyword>
<dbReference type="InterPro" id="IPR000595">
    <property type="entry name" value="cNMP-bd_dom"/>
</dbReference>
<evidence type="ECO:0000256" key="2">
    <source>
        <dbReference type="ARBA" id="ARBA00023125"/>
    </source>
</evidence>
<evidence type="ECO:0000259" key="4">
    <source>
        <dbReference type="PROSITE" id="PS50042"/>
    </source>
</evidence>
<keyword evidence="6" id="KW-0418">Kinase</keyword>
<dbReference type="SUPFAM" id="SSF46785">
    <property type="entry name" value="Winged helix' DNA-binding domain"/>
    <property type="match status" value="1"/>
</dbReference>
<reference evidence="6 7" key="1">
    <citation type="submission" date="2017-09" db="EMBL/GenBank/DDBJ databases">
        <authorList>
            <person name="Ehlers B."/>
            <person name="Leendertz F.H."/>
        </authorList>
    </citation>
    <scope>NUCLEOTIDE SEQUENCE [LARGE SCALE GENOMIC DNA]</scope>
    <source>
        <strain evidence="6 7">CGMCC 4.6857</strain>
    </source>
</reference>
<evidence type="ECO:0000256" key="1">
    <source>
        <dbReference type="ARBA" id="ARBA00023015"/>
    </source>
</evidence>
<dbReference type="Pfam" id="PF13545">
    <property type="entry name" value="HTH_Crp_2"/>
    <property type="match status" value="1"/>
</dbReference>
<keyword evidence="2" id="KW-0238">DNA-binding</keyword>
<dbReference type="InterPro" id="IPR050397">
    <property type="entry name" value="Env_Response_Regulators"/>
</dbReference>
<feature type="domain" description="Cyclic nucleotide-binding" evidence="4">
    <location>
        <begin position="12"/>
        <end position="132"/>
    </location>
</feature>
<sequence length="231" mass="26133">MEGRQRYHDGTFLAGLSDQERIGLFRLGKRKDFLNGSYVLRQQDRGRDVFVVLHGRVEIFMLDRRRRPQRIAVRVPGDVLGEMAYVDGRHRSASVIAAGLVVTHSLPAASFDRYLREFPSAYRHLTRTLIDRLRAADNRQVEIGSDVESRLAAALYHLATQGNDQNGAHVVRRTQRELGQMIGASTVSVHRALRKLAGRDCVRTEYREIVVLDLDSLASAAGTRTTMHRLM</sequence>
<organism evidence="6 7">
    <name type="scientific">Paractinoplanes atraurantiacus</name>
    <dbReference type="NCBI Taxonomy" id="1036182"/>
    <lineage>
        <taxon>Bacteria</taxon>
        <taxon>Bacillati</taxon>
        <taxon>Actinomycetota</taxon>
        <taxon>Actinomycetes</taxon>
        <taxon>Micromonosporales</taxon>
        <taxon>Micromonosporaceae</taxon>
        <taxon>Paractinoplanes</taxon>
    </lineage>
</organism>
<dbReference type="InterPro" id="IPR036390">
    <property type="entry name" value="WH_DNA-bd_sf"/>
</dbReference>
<dbReference type="Proteomes" id="UP000219612">
    <property type="component" value="Unassembled WGS sequence"/>
</dbReference>
<dbReference type="GO" id="GO:0003677">
    <property type="term" value="F:DNA binding"/>
    <property type="evidence" value="ECO:0007669"/>
    <property type="project" value="UniProtKB-KW"/>
</dbReference>
<dbReference type="PANTHER" id="PTHR24567">
    <property type="entry name" value="CRP FAMILY TRANSCRIPTIONAL REGULATORY PROTEIN"/>
    <property type="match status" value="1"/>
</dbReference>
<dbReference type="GO" id="GO:0003700">
    <property type="term" value="F:DNA-binding transcription factor activity"/>
    <property type="evidence" value="ECO:0007669"/>
    <property type="project" value="TreeGrafter"/>
</dbReference>
<dbReference type="Gene3D" id="2.60.120.10">
    <property type="entry name" value="Jelly Rolls"/>
    <property type="match status" value="1"/>
</dbReference>
<protein>
    <submittedName>
        <fullName evidence="6">cAMP-binding domain of CRP or a regulatory subunit of cAMP-dependent protein kinases</fullName>
    </submittedName>
</protein>
<dbReference type="PANTHER" id="PTHR24567:SF74">
    <property type="entry name" value="HTH-TYPE TRANSCRIPTIONAL REGULATOR ARCR"/>
    <property type="match status" value="1"/>
</dbReference>
<dbReference type="Gene3D" id="1.10.10.10">
    <property type="entry name" value="Winged helix-like DNA-binding domain superfamily/Winged helix DNA-binding domain"/>
    <property type="match status" value="1"/>
</dbReference>
<evidence type="ECO:0000313" key="6">
    <source>
        <dbReference type="EMBL" id="SNY55406.1"/>
    </source>
</evidence>
<dbReference type="InterPro" id="IPR012318">
    <property type="entry name" value="HTH_CRP"/>
</dbReference>